<proteinExistence type="predicted"/>
<gene>
    <name evidence="1" type="ORF">OPT61_g10749</name>
</gene>
<dbReference type="Proteomes" id="UP001153331">
    <property type="component" value="Unassembled WGS sequence"/>
</dbReference>
<evidence type="ECO:0000313" key="1">
    <source>
        <dbReference type="EMBL" id="KAJ8104452.1"/>
    </source>
</evidence>
<dbReference type="EMBL" id="JAPHNI010002008">
    <property type="protein sequence ID" value="KAJ8104452.1"/>
    <property type="molecule type" value="Genomic_DNA"/>
</dbReference>
<reference evidence="1" key="1">
    <citation type="submission" date="2022-11" db="EMBL/GenBank/DDBJ databases">
        <title>Genome Sequence of Boeremia exigua.</title>
        <authorList>
            <person name="Buettner E."/>
        </authorList>
    </citation>
    <scope>NUCLEOTIDE SEQUENCE</scope>
    <source>
        <strain evidence="1">CU02</strain>
    </source>
</reference>
<sequence length="206" mass="20834">MLAVIRDNIKTRHRLLSHPVFQDPSSRENISPPSKARLTRADTSLCGLAATSAAVVHLALGLRIGADVLEGSSVLVVSVDAGELTAVLSSDTLNVNVALALGRAVSAGAVQLAVVLDVEVNDVDGAAAVVLDDLVGAVVRAAADDPGLLAGFVVLDRECVFAHVLPPDVLESAVAGAVDTLGLVLADDDVAEGGALVEVENGVLVA</sequence>
<protein>
    <submittedName>
        <fullName evidence="1">Uncharacterized protein</fullName>
    </submittedName>
</protein>
<name>A0ACC2HN02_9PLEO</name>
<keyword evidence="2" id="KW-1185">Reference proteome</keyword>
<comment type="caution">
    <text evidence="1">The sequence shown here is derived from an EMBL/GenBank/DDBJ whole genome shotgun (WGS) entry which is preliminary data.</text>
</comment>
<evidence type="ECO:0000313" key="2">
    <source>
        <dbReference type="Proteomes" id="UP001153331"/>
    </source>
</evidence>
<organism evidence="1 2">
    <name type="scientific">Boeremia exigua</name>
    <dbReference type="NCBI Taxonomy" id="749465"/>
    <lineage>
        <taxon>Eukaryota</taxon>
        <taxon>Fungi</taxon>
        <taxon>Dikarya</taxon>
        <taxon>Ascomycota</taxon>
        <taxon>Pezizomycotina</taxon>
        <taxon>Dothideomycetes</taxon>
        <taxon>Pleosporomycetidae</taxon>
        <taxon>Pleosporales</taxon>
        <taxon>Pleosporineae</taxon>
        <taxon>Didymellaceae</taxon>
        <taxon>Boeremia</taxon>
    </lineage>
</organism>
<accession>A0ACC2HN02</accession>